<dbReference type="PANTHER" id="PTHR13878:SF91">
    <property type="entry name" value="FAD BINDING DOMAIN PROTEIN (AFU_ORTHOLOGUE AFUA_6G12070)-RELATED"/>
    <property type="match status" value="1"/>
</dbReference>
<evidence type="ECO:0000256" key="1">
    <source>
        <dbReference type="ARBA" id="ARBA00005466"/>
    </source>
</evidence>
<evidence type="ECO:0000259" key="4">
    <source>
        <dbReference type="PROSITE" id="PS51387"/>
    </source>
</evidence>
<evidence type="ECO:0000256" key="3">
    <source>
        <dbReference type="SAM" id="SignalP"/>
    </source>
</evidence>
<feature type="chain" id="PRO_5015784256" evidence="3">
    <location>
        <begin position="23"/>
        <end position="605"/>
    </location>
</feature>
<organism evidence="5 6">
    <name type="scientific">Corynespora cassiicola Philippines</name>
    <dbReference type="NCBI Taxonomy" id="1448308"/>
    <lineage>
        <taxon>Eukaryota</taxon>
        <taxon>Fungi</taxon>
        <taxon>Dikarya</taxon>
        <taxon>Ascomycota</taxon>
        <taxon>Pezizomycotina</taxon>
        <taxon>Dothideomycetes</taxon>
        <taxon>Pleosporomycetidae</taxon>
        <taxon>Pleosporales</taxon>
        <taxon>Corynesporascaceae</taxon>
        <taxon>Corynespora</taxon>
    </lineage>
</organism>
<dbReference type="PANTHER" id="PTHR13878">
    <property type="entry name" value="GULONOLACTONE OXIDASE"/>
    <property type="match status" value="1"/>
</dbReference>
<dbReference type="Proteomes" id="UP000240883">
    <property type="component" value="Unassembled WGS sequence"/>
</dbReference>
<dbReference type="STRING" id="1448308.A0A2T2PCZ6"/>
<dbReference type="GO" id="GO:0071949">
    <property type="term" value="F:FAD binding"/>
    <property type="evidence" value="ECO:0007669"/>
    <property type="project" value="InterPro"/>
</dbReference>
<dbReference type="SUPFAM" id="SSF56176">
    <property type="entry name" value="FAD-binding/transporter-associated domain-like"/>
    <property type="match status" value="1"/>
</dbReference>
<dbReference type="PROSITE" id="PS51387">
    <property type="entry name" value="FAD_PCMH"/>
    <property type="match status" value="1"/>
</dbReference>
<dbReference type="GO" id="GO:0016491">
    <property type="term" value="F:oxidoreductase activity"/>
    <property type="evidence" value="ECO:0007669"/>
    <property type="project" value="UniProtKB-KW"/>
</dbReference>
<dbReference type="InterPro" id="IPR006094">
    <property type="entry name" value="Oxid_FAD_bind_N"/>
</dbReference>
<dbReference type="AlphaFoldDB" id="A0A2T2PCZ6"/>
<keyword evidence="2" id="KW-0560">Oxidoreductase</keyword>
<evidence type="ECO:0000313" key="6">
    <source>
        <dbReference type="Proteomes" id="UP000240883"/>
    </source>
</evidence>
<feature type="domain" description="FAD-binding PCMH-type" evidence="4">
    <location>
        <begin position="126"/>
        <end position="308"/>
    </location>
</feature>
<dbReference type="Gene3D" id="3.30.465.10">
    <property type="match status" value="2"/>
</dbReference>
<dbReference type="InterPro" id="IPR016169">
    <property type="entry name" value="FAD-bd_PCMH_sub2"/>
</dbReference>
<protein>
    <submittedName>
        <fullName evidence="5">FAD-binding domain-containing protein</fullName>
    </submittedName>
</protein>
<comment type="similarity">
    <text evidence="1">Belongs to the oxygen-dependent FAD-linked oxidoreductase family.</text>
</comment>
<evidence type="ECO:0000313" key="5">
    <source>
        <dbReference type="EMBL" id="PSN75543.1"/>
    </source>
</evidence>
<dbReference type="Pfam" id="PF08031">
    <property type="entry name" value="BBE"/>
    <property type="match status" value="1"/>
</dbReference>
<dbReference type="EMBL" id="KZ678128">
    <property type="protein sequence ID" value="PSN75543.1"/>
    <property type="molecule type" value="Genomic_DNA"/>
</dbReference>
<name>A0A2T2PCZ6_CORCC</name>
<accession>A0A2T2PCZ6</accession>
<dbReference type="OrthoDB" id="9983560at2759"/>
<reference evidence="5 6" key="1">
    <citation type="journal article" date="2018" name="Front. Microbiol.">
        <title>Genome-Wide Analysis of Corynespora cassiicola Leaf Fall Disease Putative Effectors.</title>
        <authorList>
            <person name="Lopez D."/>
            <person name="Ribeiro S."/>
            <person name="Label P."/>
            <person name="Fumanal B."/>
            <person name="Venisse J.S."/>
            <person name="Kohler A."/>
            <person name="de Oliveira R.R."/>
            <person name="Labutti K."/>
            <person name="Lipzen A."/>
            <person name="Lail K."/>
            <person name="Bauer D."/>
            <person name="Ohm R.A."/>
            <person name="Barry K.W."/>
            <person name="Spatafora J."/>
            <person name="Grigoriev I.V."/>
            <person name="Martin F.M."/>
            <person name="Pujade-Renaud V."/>
        </authorList>
    </citation>
    <scope>NUCLEOTIDE SEQUENCE [LARGE SCALE GENOMIC DNA]</scope>
    <source>
        <strain evidence="5 6">Philippines</strain>
    </source>
</reference>
<keyword evidence="3" id="KW-0732">Signal</keyword>
<keyword evidence="6" id="KW-1185">Reference proteome</keyword>
<gene>
    <name evidence="5" type="ORF">BS50DRAFT_596444</name>
</gene>
<sequence length="605" mass="65957">MMSSKALLYNLLANLAIVASSSLDCKCTPDSNCWPSRSEWDKLNTTLSGALLKGTPPGSVCYSSQPNYDEEACALVRSQWFNSTWHAQDPVSIDCPIWTNNSCNPIWPNGTSISGDVEAGERECSIGNYPIYVVNATAAGQIASALEWAGRKNVRVIVKNTGHSYPGRSIGYGSLSIWTHHLRDIEYIPSFEPTSCRSNNGQAAMRVAAGVTGGEAQAEMAKHDSIIVTGANPDVGIIGWITGGGHGWLSSTYGMGADNLLEATIVTPRGKTLVTNPCQNSELFFAIRGGGGGTYGVVLDAVVKAFLTPKATRNIFSIKSLRPDTPSEFWELMGFLHAEMQRLKEGGMQGYYFIVGPPIMPTLSFIWTFMLFDKPNGTVEPLIAPIEDHLKARADLFAYQSNITHAETYYDFAKDFHNEAVATGGSAYGSRLLSPSSLSDPATTAKVLSEIGPSNNASAPNGVFANPLLIGHMTASPYIPDYYPSAISMHPAWRDTLVHFVAVQAIPDGLPQSLIDAVYRDVTVNKTEPLRRLSPETGAYFNEPDSYEPNWQQAFFGGGYGRLKDVKNRVDPDNVLWCRRCVGSEELIEQSDGRLCQEKREHLEL</sequence>
<proteinExistence type="inferred from homology"/>
<dbReference type="InterPro" id="IPR050432">
    <property type="entry name" value="FAD-linked_Oxidoreductases_BP"/>
</dbReference>
<feature type="signal peptide" evidence="3">
    <location>
        <begin position="1"/>
        <end position="22"/>
    </location>
</feature>
<dbReference type="InterPro" id="IPR012951">
    <property type="entry name" value="BBE"/>
</dbReference>
<evidence type="ECO:0000256" key="2">
    <source>
        <dbReference type="ARBA" id="ARBA00023002"/>
    </source>
</evidence>
<dbReference type="InterPro" id="IPR036318">
    <property type="entry name" value="FAD-bd_PCMH-like_sf"/>
</dbReference>
<dbReference type="InterPro" id="IPR016166">
    <property type="entry name" value="FAD-bd_PCMH"/>
</dbReference>
<dbReference type="Pfam" id="PF01565">
    <property type="entry name" value="FAD_binding_4"/>
    <property type="match status" value="1"/>
</dbReference>